<organism evidence="4 5">
    <name type="scientific">Didymosphaeria variabile</name>
    <dbReference type="NCBI Taxonomy" id="1932322"/>
    <lineage>
        <taxon>Eukaryota</taxon>
        <taxon>Fungi</taxon>
        <taxon>Dikarya</taxon>
        <taxon>Ascomycota</taxon>
        <taxon>Pezizomycotina</taxon>
        <taxon>Dothideomycetes</taxon>
        <taxon>Pleosporomycetidae</taxon>
        <taxon>Pleosporales</taxon>
        <taxon>Massarineae</taxon>
        <taxon>Didymosphaeriaceae</taxon>
        <taxon>Didymosphaeria</taxon>
    </lineage>
</organism>
<dbReference type="AlphaFoldDB" id="A0A9W8XIX7"/>
<comment type="caution">
    <text evidence="4">The sequence shown here is derived from an EMBL/GenBank/DDBJ whole genome shotgun (WGS) entry which is preliminary data.</text>
</comment>
<evidence type="ECO:0000313" key="4">
    <source>
        <dbReference type="EMBL" id="KAJ4350507.1"/>
    </source>
</evidence>
<dbReference type="PANTHER" id="PTHR37013:SF4">
    <property type="entry name" value="INTEGRAL MEMBRANE PROTEIN"/>
    <property type="match status" value="1"/>
</dbReference>
<evidence type="ECO:0000256" key="2">
    <source>
        <dbReference type="SAM" id="Phobius"/>
    </source>
</evidence>
<feature type="transmembrane region" description="Helical" evidence="2">
    <location>
        <begin position="154"/>
        <end position="173"/>
    </location>
</feature>
<dbReference type="OrthoDB" id="405906at2759"/>
<feature type="region of interest" description="Disordered" evidence="1">
    <location>
        <begin position="274"/>
        <end position="305"/>
    </location>
</feature>
<feature type="transmembrane region" description="Helical" evidence="2">
    <location>
        <begin position="194"/>
        <end position="211"/>
    </location>
</feature>
<feature type="compositionally biased region" description="Polar residues" evidence="1">
    <location>
        <begin position="286"/>
        <end position="305"/>
    </location>
</feature>
<feature type="transmembrane region" description="Helical" evidence="2">
    <location>
        <begin position="111"/>
        <end position="134"/>
    </location>
</feature>
<evidence type="ECO:0000313" key="5">
    <source>
        <dbReference type="Proteomes" id="UP001140513"/>
    </source>
</evidence>
<dbReference type="Pfam" id="PF24802">
    <property type="entry name" value="DUF7703"/>
    <property type="match status" value="1"/>
</dbReference>
<keyword evidence="2" id="KW-1133">Transmembrane helix</keyword>
<name>A0A9W8XIX7_9PLEO</name>
<evidence type="ECO:0000259" key="3">
    <source>
        <dbReference type="Pfam" id="PF24802"/>
    </source>
</evidence>
<keyword evidence="5" id="KW-1185">Reference proteome</keyword>
<keyword evidence="2" id="KW-0812">Transmembrane</keyword>
<dbReference type="GeneID" id="80912658"/>
<keyword evidence="2" id="KW-0472">Membrane</keyword>
<feature type="transmembrane region" description="Helical" evidence="2">
    <location>
        <begin position="80"/>
        <end position="99"/>
    </location>
</feature>
<dbReference type="InterPro" id="IPR056120">
    <property type="entry name" value="DUF7703"/>
</dbReference>
<accession>A0A9W8XIX7</accession>
<feature type="transmembrane region" description="Helical" evidence="2">
    <location>
        <begin position="46"/>
        <end position="68"/>
    </location>
</feature>
<feature type="domain" description="DUF7703" evidence="3">
    <location>
        <begin position="9"/>
        <end position="254"/>
    </location>
</feature>
<evidence type="ECO:0000256" key="1">
    <source>
        <dbReference type="SAM" id="MobiDB-lite"/>
    </source>
</evidence>
<dbReference type="PANTHER" id="PTHR37013">
    <property type="entry name" value="INTEGRAL MEMBRANE PROTEIN (AFU_ORTHOLOGUE AFUA_1G05950)-RELATED"/>
    <property type="match status" value="1"/>
</dbReference>
<reference evidence="4" key="1">
    <citation type="submission" date="2022-10" db="EMBL/GenBank/DDBJ databases">
        <title>Tapping the CABI collections for fungal endophytes: first genome assemblies for Collariella, Neodidymelliopsis, Ascochyta clinopodiicola, Didymella pomorum, Didymosphaeria variabile, Neocosmospora piperis and Neocucurbitaria cava.</title>
        <authorList>
            <person name="Hill R."/>
        </authorList>
    </citation>
    <scope>NUCLEOTIDE SEQUENCE</scope>
    <source>
        <strain evidence="4">IMI 356815</strain>
    </source>
</reference>
<protein>
    <recommendedName>
        <fullName evidence="3">DUF7703 domain-containing protein</fullName>
    </recommendedName>
</protein>
<dbReference type="Proteomes" id="UP001140513">
    <property type="component" value="Unassembled WGS sequence"/>
</dbReference>
<dbReference type="EMBL" id="JAPEUX010000006">
    <property type="protein sequence ID" value="KAJ4350507.1"/>
    <property type="molecule type" value="Genomic_DNA"/>
</dbReference>
<sequence>MAGESGPSYVSLPKAMTIAAFYGISVYNSIEILFTIFHRFKTRKGLYFWSMLTACIGIPVHATAVLLRNFGLAPNVPMCVFIVLGWWAMVTGQAVVLYSRLHLVSDQKIRWVLMMIVFNFIALHLPVSGLYLAINIRPTDSLTNIFTIYEKIQLTGFSVQEWIIAGLYIWGAYRALNPILKFKGPRERKVIRHLILVNLIVIAMDASLLATEFTNNFEIQTTYKTVVYSIKLKLEFYVLNQLLFIIQNPSCTCSNANTSPGYNDIRLLPSRSASTLNKNKTDPAVSDQSASKRTPSPSKATTKSV</sequence>
<dbReference type="RefSeq" id="XP_056069437.1">
    <property type="nucleotide sequence ID" value="XM_056217881.1"/>
</dbReference>
<gene>
    <name evidence="4" type="ORF">N0V89_009128</name>
</gene>
<feature type="transmembrane region" description="Helical" evidence="2">
    <location>
        <begin position="15"/>
        <end position="34"/>
    </location>
</feature>
<proteinExistence type="predicted"/>